<dbReference type="PANTHER" id="PTHR12585">
    <property type="entry name" value="SCC1 / RAD21 FAMILY MEMBER"/>
    <property type="match status" value="1"/>
</dbReference>
<evidence type="ECO:0000259" key="2">
    <source>
        <dbReference type="Pfam" id="PF04824"/>
    </source>
</evidence>
<dbReference type="GO" id="GO:0051177">
    <property type="term" value="P:meiotic sister chromatid cohesion"/>
    <property type="evidence" value="ECO:0007669"/>
    <property type="project" value="TreeGrafter"/>
</dbReference>
<dbReference type="GO" id="GO:0006302">
    <property type="term" value="P:double-strand break repair"/>
    <property type="evidence" value="ECO:0007669"/>
    <property type="project" value="TreeGrafter"/>
</dbReference>
<dbReference type="AlphaFoldDB" id="A0AAD8FQ17"/>
<reference evidence="3" key="1">
    <citation type="submission" date="2022-02" db="EMBL/GenBank/DDBJ databases">
        <title>Atlantic sturgeon de novo genome assembly.</title>
        <authorList>
            <person name="Stock M."/>
            <person name="Klopp C."/>
            <person name="Guiguen Y."/>
            <person name="Cabau C."/>
            <person name="Parinello H."/>
            <person name="Santidrian Yebra-Pimentel E."/>
            <person name="Kuhl H."/>
            <person name="Dirks R.P."/>
            <person name="Guessner J."/>
            <person name="Wuertz S."/>
            <person name="Du K."/>
            <person name="Schartl M."/>
        </authorList>
    </citation>
    <scope>NUCLEOTIDE SEQUENCE</scope>
    <source>
        <strain evidence="3">STURGEONOMICS-FGT-2020</strain>
        <tissue evidence="3">Whole blood</tissue>
    </source>
</reference>
<comment type="caution">
    <text evidence="3">The sequence shown here is derived from an EMBL/GenBank/DDBJ whole genome shotgun (WGS) entry which is preliminary data.</text>
</comment>
<accession>A0AAD8FQ17</accession>
<evidence type="ECO:0000256" key="1">
    <source>
        <dbReference type="SAM" id="MobiDB-lite"/>
    </source>
</evidence>
<dbReference type="GO" id="GO:0003682">
    <property type="term" value="F:chromatin binding"/>
    <property type="evidence" value="ECO:0007669"/>
    <property type="project" value="TreeGrafter"/>
</dbReference>
<proteinExistence type="predicted"/>
<dbReference type="Pfam" id="PF04824">
    <property type="entry name" value="Rad21_Rec8"/>
    <property type="match status" value="1"/>
</dbReference>
<dbReference type="InterPro" id="IPR006909">
    <property type="entry name" value="Rad21/Rec8_C_eu"/>
</dbReference>
<dbReference type="EMBL" id="JAGXEW010000044">
    <property type="protein sequence ID" value="KAK1152940.1"/>
    <property type="molecule type" value="Genomic_DNA"/>
</dbReference>
<dbReference type="Proteomes" id="UP001230051">
    <property type="component" value="Unassembled WGS sequence"/>
</dbReference>
<keyword evidence="4" id="KW-1185">Reference proteome</keyword>
<name>A0AAD8FQ17_ACIOX</name>
<dbReference type="InterPro" id="IPR039781">
    <property type="entry name" value="Rad21/Rec8-like"/>
</dbReference>
<organism evidence="3 4">
    <name type="scientific">Acipenser oxyrinchus oxyrinchus</name>
    <dbReference type="NCBI Taxonomy" id="40147"/>
    <lineage>
        <taxon>Eukaryota</taxon>
        <taxon>Metazoa</taxon>
        <taxon>Chordata</taxon>
        <taxon>Craniata</taxon>
        <taxon>Vertebrata</taxon>
        <taxon>Euteleostomi</taxon>
        <taxon>Actinopterygii</taxon>
        <taxon>Chondrostei</taxon>
        <taxon>Acipenseriformes</taxon>
        <taxon>Acipenseridae</taxon>
        <taxon>Acipenser</taxon>
    </lineage>
</organism>
<protein>
    <submittedName>
        <fullName evidence="3">REC8 meiotic recombination protein b</fullName>
    </submittedName>
</protein>
<evidence type="ECO:0000313" key="3">
    <source>
        <dbReference type="EMBL" id="KAK1152940.1"/>
    </source>
</evidence>
<feature type="region of interest" description="Disordered" evidence="1">
    <location>
        <begin position="42"/>
        <end position="101"/>
    </location>
</feature>
<gene>
    <name evidence="3" type="primary">Rec8</name>
    <name evidence="3" type="ORF">AOXY_G30665</name>
</gene>
<feature type="domain" description="Rad21/Rec8-like protein C-terminal eukaryotic" evidence="2">
    <location>
        <begin position="378"/>
        <end position="418"/>
    </location>
</feature>
<dbReference type="PANTHER" id="PTHR12585:SF27">
    <property type="entry name" value="MEIOTIC RECOMBINATION PROTEIN REC8 HOMOLOG"/>
    <property type="match status" value="1"/>
</dbReference>
<dbReference type="GO" id="GO:0030893">
    <property type="term" value="C:meiotic cohesin complex"/>
    <property type="evidence" value="ECO:0007669"/>
    <property type="project" value="TreeGrafter"/>
</dbReference>
<evidence type="ECO:0000313" key="4">
    <source>
        <dbReference type="Proteomes" id="UP001230051"/>
    </source>
</evidence>
<feature type="compositionally biased region" description="Acidic residues" evidence="1">
    <location>
        <begin position="42"/>
        <end position="51"/>
    </location>
</feature>
<dbReference type="InterPro" id="IPR036390">
    <property type="entry name" value="WH_DNA-bd_sf"/>
</dbReference>
<sequence length="424" mass="48639">MYFLTVSPESITLKETEPILPPRIEYEMDLPEITAQEIEMLLEQEDMFPTEEGERKRERERERERERRRREELEDRERERGPERELEREAAESIASLELPEGVGSELDSMVLLDEVTGLPVEVPSIPAATVSVEVTPRDIPIPPTSPQREESPELQLAALPEAPPAAVTPQRRRRQLRFIDLNTQISQDALREQIRNPQAETRPLEQMLVDPPGRRRRTPADLFNAPCCSPPLPPPLLSLWRHCAVVSPVDYAARRARERLERREEEEESEMEVVLEAVEPSMAQIEISVPSEAFLEMSDEERSRSFVTLESRWSPVEPVEAERPILEGIPEEIGVPEEREELEEPRGEEAVTAESVLRLAAEQIERFGETYFDILAPHGILRKVAAVLFFRVLELCERRVLSAFQSEPYARILIRPGALYGVQ</sequence>
<feature type="compositionally biased region" description="Basic and acidic residues" evidence="1">
    <location>
        <begin position="52"/>
        <end position="91"/>
    </location>
</feature>
<dbReference type="SUPFAM" id="SSF46785">
    <property type="entry name" value="Winged helix' DNA-binding domain"/>
    <property type="match status" value="1"/>
</dbReference>